<feature type="region of interest" description="Disordered" evidence="1">
    <location>
        <begin position="46"/>
        <end position="83"/>
    </location>
</feature>
<evidence type="ECO:0000313" key="3">
    <source>
        <dbReference type="Proteomes" id="UP000037688"/>
    </source>
</evidence>
<dbReference type="AlphaFoldDB" id="A0A0M9BSJ6"/>
<gene>
    <name evidence="2" type="ORF">AMS66_04150</name>
</gene>
<dbReference type="Proteomes" id="UP000037688">
    <property type="component" value="Unassembled WGS sequence"/>
</dbReference>
<evidence type="ECO:0000313" key="2">
    <source>
        <dbReference type="EMBL" id="KOY17466.1"/>
    </source>
</evidence>
<name>A0A0M9BSJ6_9BACL</name>
<dbReference type="EMBL" id="LITU01000036">
    <property type="protein sequence ID" value="KOY17466.1"/>
    <property type="molecule type" value="Genomic_DNA"/>
</dbReference>
<organism evidence="2 3">
    <name type="scientific">Paenibacillus xylanivorans</name>
    <dbReference type="NCBI Taxonomy" id="1705561"/>
    <lineage>
        <taxon>Bacteria</taxon>
        <taxon>Bacillati</taxon>
        <taxon>Bacillota</taxon>
        <taxon>Bacilli</taxon>
        <taxon>Bacillales</taxon>
        <taxon>Paenibacillaceae</taxon>
        <taxon>Paenibacillus</taxon>
    </lineage>
</organism>
<comment type="caution">
    <text evidence="2">The sequence shown here is derived from an EMBL/GenBank/DDBJ whole genome shotgun (WGS) entry which is preliminary data.</text>
</comment>
<dbReference type="PROSITE" id="PS51257">
    <property type="entry name" value="PROKAR_LIPOPROTEIN"/>
    <property type="match status" value="1"/>
</dbReference>
<dbReference type="OrthoDB" id="2625929at2"/>
<dbReference type="PATRIC" id="fig|1705561.3.peg.494"/>
<sequence>MRKTDNMSKWKMGIGSAFLMVMLAGCGSGMQDLALGAGDSSFVNLEAADSSSDQAQNQEFSEGSTDNTRQEQQQAQDVLQTEI</sequence>
<dbReference type="RefSeq" id="WP_053779590.1">
    <property type="nucleotide sequence ID" value="NZ_LITU01000036.1"/>
</dbReference>
<keyword evidence="3" id="KW-1185">Reference proteome</keyword>
<proteinExistence type="predicted"/>
<protein>
    <submittedName>
        <fullName evidence="2">Uncharacterized protein</fullName>
    </submittedName>
</protein>
<accession>A0A0M9BSJ6</accession>
<evidence type="ECO:0000256" key="1">
    <source>
        <dbReference type="SAM" id="MobiDB-lite"/>
    </source>
</evidence>
<feature type="compositionally biased region" description="Polar residues" evidence="1">
    <location>
        <begin position="49"/>
        <end position="83"/>
    </location>
</feature>
<reference evidence="2 3" key="1">
    <citation type="submission" date="2015-08" db="EMBL/GenBank/DDBJ databases">
        <title>Draft genome sequence of cellulolytic and xylanolytic Paenibacillus sp. A59, isolated from a decaying forest soil from Patagonia, Argentina.</title>
        <authorList>
            <person name="Ghio S."/>
            <person name="Caceres A.M."/>
            <person name="Talia P."/>
            <person name="Grasso D."/>
            <person name="Campos E."/>
        </authorList>
    </citation>
    <scope>NUCLEOTIDE SEQUENCE [LARGE SCALE GENOMIC DNA]</scope>
    <source>
        <strain evidence="2 3">A59</strain>
    </source>
</reference>